<organism evidence="2 3">
    <name type="scientific">Enhydrobacter aerosaccus</name>
    <dbReference type="NCBI Taxonomy" id="225324"/>
    <lineage>
        <taxon>Bacteria</taxon>
        <taxon>Pseudomonadati</taxon>
        <taxon>Pseudomonadota</taxon>
        <taxon>Alphaproteobacteria</taxon>
        <taxon>Hyphomicrobiales</taxon>
        <taxon>Enhydrobacter</taxon>
    </lineage>
</organism>
<dbReference type="AlphaFoldDB" id="A0A1T4SLG1"/>
<name>A0A1T4SLG1_9HYPH</name>
<evidence type="ECO:0000313" key="2">
    <source>
        <dbReference type="EMBL" id="SKA28993.1"/>
    </source>
</evidence>
<accession>A0A1T4SLG1</accession>
<protein>
    <recommendedName>
        <fullName evidence="4">DUF3576 domain-containing protein</fullName>
    </recommendedName>
</protein>
<dbReference type="RefSeq" id="WP_139374063.1">
    <property type="nucleotide sequence ID" value="NZ_FUWJ01000008.1"/>
</dbReference>
<keyword evidence="3" id="KW-1185">Reference proteome</keyword>
<dbReference type="EMBL" id="FUWJ01000008">
    <property type="protein sequence ID" value="SKA28993.1"/>
    <property type="molecule type" value="Genomic_DNA"/>
</dbReference>
<evidence type="ECO:0008006" key="4">
    <source>
        <dbReference type="Google" id="ProtNLM"/>
    </source>
</evidence>
<reference evidence="3" key="1">
    <citation type="submission" date="2017-02" db="EMBL/GenBank/DDBJ databases">
        <authorList>
            <person name="Varghese N."/>
            <person name="Submissions S."/>
        </authorList>
    </citation>
    <scope>NUCLEOTIDE SEQUENCE [LARGE SCALE GENOMIC DNA]</scope>
    <source>
        <strain evidence="3">ATCC 27094</strain>
    </source>
</reference>
<dbReference type="STRING" id="225324.SAMN02745126_04851"/>
<evidence type="ECO:0000256" key="1">
    <source>
        <dbReference type="SAM" id="SignalP"/>
    </source>
</evidence>
<keyword evidence="1" id="KW-0732">Signal</keyword>
<proteinExistence type="predicted"/>
<gene>
    <name evidence="2" type="ORF">SAMN02745126_04851</name>
</gene>
<dbReference type="Proteomes" id="UP000190092">
    <property type="component" value="Unassembled WGS sequence"/>
</dbReference>
<feature type="chain" id="PRO_5013386800" description="DUF3576 domain-containing protein" evidence="1">
    <location>
        <begin position="21"/>
        <end position="153"/>
    </location>
</feature>
<sequence>MSSRSLKPLVIAVLTVLTLAACGPRDDHVTTVGNETYVLFHGLDRVCVYNGLMKELTDHDWTVTDVSDTQIVAQQRAPAWINTAVLMASFDPPQVRMTLTLVTVGTDVKVVVESGAIADPRADKQRVQPIHATSQMTTVFNNSVRRIDQACRR</sequence>
<dbReference type="PROSITE" id="PS51257">
    <property type="entry name" value="PROKAR_LIPOPROTEIN"/>
    <property type="match status" value="1"/>
</dbReference>
<evidence type="ECO:0000313" key="3">
    <source>
        <dbReference type="Proteomes" id="UP000190092"/>
    </source>
</evidence>
<feature type="signal peptide" evidence="1">
    <location>
        <begin position="1"/>
        <end position="20"/>
    </location>
</feature>